<dbReference type="EMBL" id="CP099582">
    <property type="protein sequence ID" value="USS39811.1"/>
    <property type="molecule type" value="Genomic_DNA"/>
</dbReference>
<dbReference type="Gene3D" id="1.10.599.10">
    <property type="entry name" value="Aldehyde Ferredoxin Oxidoreductase Protein, subunit A, domain 3"/>
    <property type="match status" value="1"/>
</dbReference>
<evidence type="ECO:0000313" key="12">
    <source>
        <dbReference type="Proteomes" id="UP001055732"/>
    </source>
</evidence>
<keyword evidence="5" id="KW-0560">Oxidoreductase</keyword>
<sequence>MVIFMYGYMGKILRIDLTNKKATVESLKEELVKKFIGGRGFGAKILWDELKPGICPLSPENKIIFTVGPLTGTKAQSASRWMVQFKSLLTGTYFRSVGGGFFGAELKFAGYDAVIIEGKAEKPTYIYINDGDVEFRDAQKIWGMNTLATRDFLKEETDKNAHMVMIGPAGENLVKLSAIVTDVDFRTASRGGGGAVMGSKNLKAIVVKGSKRPEIYNEDAFNEAVREQIESYKNNPGFEGFHALGTNSAVYPFYALGHFPTYNFKQKELDGAERFQAEVLSEYVVKHSGCWGCMIRCGKVFKLTKGPYAGTVWDFPEYETHWSFGGNLGNINIESIVYANMLCDLYGLDTISTGVAIGFAIELYEKGIIGKSETDGLELRWGDPDVIPELVKRIALRIGIGDLLAEGTRKAAEKIGRGAEKYAIHVKGLEFPAYDPRSAKAHGLNFVTSPIGASHCIGWNKFEITGVPKKVDPFSVENKGELTKYVQDETAIAETAIFCLFPFNFEMMTIDLYAKMLYAATGIEEFKDPKYLWLVGERIFNLERAINVREGIDGRYDRMPERIVKEPVLREPSKGQVFEEEVLLKDYYKVRGWDENGVPTKEKLKELGLEEVAEKL</sequence>
<dbReference type="InterPro" id="IPR013985">
    <property type="entry name" value="Ald_Fedxn_OxRdtase_dom3"/>
</dbReference>
<evidence type="ECO:0000256" key="8">
    <source>
        <dbReference type="ARBA" id="ARBA00023245"/>
    </source>
</evidence>
<protein>
    <submittedName>
        <fullName evidence="11">Aldehyde ferredoxin oxidoreductase family protein</fullName>
    </submittedName>
</protein>
<dbReference type="Pfam" id="PF01314">
    <property type="entry name" value="AFOR_C"/>
    <property type="match status" value="1"/>
</dbReference>
<dbReference type="Proteomes" id="UP001055732">
    <property type="component" value="Chromosome"/>
</dbReference>
<dbReference type="InterPro" id="IPR036021">
    <property type="entry name" value="Tungsten_al_ferr_oxy-like_C"/>
</dbReference>
<dbReference type="Pfam" id="PF02730">
    <property type="entry name" value="AFOR_N"/>
    <property type="match status" value="1"/>
</dbReference>
<dbReference type="Gene3D" id="3.60.9.10">
    <property type="entry name" value="Aldehyde ferredoxin oxidoreductase, N-terminal domain"/>
    <property type="match status" value="1"/>
</dbReference>
<organism evidence="11 12">
    <name type="scientific">Thermococcus aggregans</name>
    <dbReference type="NCBI Taxonomy" id="110163"/>
    <lineage>
        <taxon>Archaea</taxon>
        <taxon>Methanobacteriati</taxon>
        <taxon>Methanobacteriota</taxon>
        <taxon>Thermococci</taxon>
        <taxon>Thermococcales</taxon>
        <taxon>Thermococcaceae</taxon>
        <taxon>Thermococcus</taxon>
    </lineage>
</organism>
<comment type="similarity">
    <text evidence="2">Belongs to the AOR/FOR family.</text>
</comment>
<reference evidence="11" key="1">
    <citation type="journal article" date="1998" name="Int. J. Syst. Bacteriol. 48 Pt">
        <title>Thermococcus guaymasensis sp. nov. and Thermococcus aggregans sp. nov., two novel thermophilic archaea isolated from the Guaymas Basin hydrothermal vent site.</title>
        <authorList>
            <person name="Canganella F."/>
            <person name="Jones W.J."/>
            <person name="Gambacorta A."/>
            <person name="Antranikian G."/>
        </authorList>
    </citation>
    <scope>NUCLEOTIDE SEQUENCE</scope>
    <source>
        <strain evidence="11">TY</strain>
    </source>
</reference>
<dbReference type="RefSeq" id="WP_253303768.1">
    <property type="nucleotide sequence ID" value="NZ_CP099582.1"/>
</dbReference>
<keyword evidence="3" id="KW-0004">4Fe-4S</keyword>
<accession>A0A9E7MUV5</accession>
<dbReference type="PANTHER" id="PTHR30038">
    <property type="entry name" value="ALDEHYDE FERREDOXIN OXIDOREDUCTASE"/>
    <property type="match status" value="1"/>
</dbReference>
<dbReference type="Gene3D" id="1.10.569.10">
    <property type="entry name" value="Aldehyde Ferredoxin Oxidoreductase Protein, subunit A, domain 2"/>
    <property type="match status" value="1"/>
</dbReference>
<dbReference type="SMART" id="SM00790">
    <property type="entry name" value="AFOR_N"/>
    <property type="match status" value="1"/>
</dbReference>
<dbReference type="InterPro" id="IPR013983">
    <property type="entry name" value="Ald_Fedxn_OxRdtase_N"/>
</dbReference>
<dbReference type="InterPro" id="IPR013984">
    <property type="entry name" value="Ald_Fedxn_OxRdtase_dom2"/>
</dbReference>
<evidence type="ECO:0000256" key="5">
    <source>
        <dbReference type="ARBA" id="ARBA00023002"/>
    </source>
</evidence>
<dbReference type="GO" id="GO:0016625">
    <property type="term" value="F:oxidoreductase activity, acting on the aldehyde or oxo group of donors, iron-sulfur protein as acceptor"/>
    <property type="evidence" value="ECO:0007669"/>
    <property type="project" value="InterPro"/>
</dbReference>
<reference evidence="11" key="2">
    <citation type="submission" date="2022-06" db="EMBL/GenBank/DDBJ databases">
        <authorList>
            <person name="Park Y.-J."/>
        </authorList>
    </citation>
    <scope>NUCLEOTIDE SEQUENCE</scope>
    <source>
        <strain evidence="11">TY</strain>
    </source>
</reference>
<dbReference type="GO" id="GO:0009055">
    <property type="term" value="F:electron transfer activity"/>
    <property type="evidence" value="ECO:0007669"/>
    <property type="project" value="InterPro"/>
</dbReference>
<evidence type="ECO:0000256" key="3">
    <source>
        <dbReference type="ARBA" id="ARBA00022485"/>
    </source>
</evidence>
<gene>
    <name evidence="11" type="ORF">NF865_05345</name>
</gene>
<evidence type="ECO:0000259" key="10">
    <source>
        <dbReference type="SMART" id="SM00790"/>
    </source>
</evidence>
<dbReference type="KEGG" id="tagg:NF865_05345"/>
<evidence type="ECO:0000313" key="11">
    <source>
        <dbReference type="EMBL" id="USS39811.1"/>
    </source>
</evidence>
<comment type="cofactor">
    <cofactor evidence="1">
        <name>[4Fe-4S] cluster</name>
        <dbReference type="ChEBI" id="CHEBI:49883"/>
    </cofactor>
</comment>
<dbReference type="GO" id="GO:0051539">
    <property type="term" value="F:4 iron, 4 sulfur cluster binding"/>
    <property type="evidence" value="ECO:0007669"/>
    <property type="project" value="UniProtKB-KW"/>
</dbReference>
<keyword evidence="12" id="KW-1185">Reference proteome</keyword>
<name>A0A9E7MUV5_THEAG</name>
<keyword evidence="8" id="KW-0826">Tungsten</keyword>
<dbReference type="SUPFAM" id="SSF56228">
    <property type="entry name" value="Aldehyde ferredoxin oxidoreductase, N-terminal domain"/>
    <property type="match status" value="1"/>
</dbReference>
<evidence type="ECO:0000256" key="9">
    <source>
        <dbReference type="ARBA" id="ARBA00049934"/>
    </source>
</evidence>
<evidence type="ECO:0000256" key="6">
    <source>
        <dbReference type="ARBA" id="ARBA00023004"/>
    </source>
</evidence>
<evidence type="ECO:0000256" key="1">
    <source>
        <dbReference type="ARBA" id="ARBA00001966"/>
    </source>
</evidence>
<dbReference type="InterPro" id="IPR051919">
    <property type="entry name" value="W-dependent_AOR"/>
</dbReference>
<comment type="cofactor">
    <cofactor evidence="9">
        <name>tungstopterin</name>
        <dbReference type="ChEBI" id="CHEBI:30402"/>
    </cofactor>
</comment>
<feature type="domain" description="Aldehyde ferredoxin oxidoreductase N-terminal" evidence="10">
    <location>
        <begin position="8"/>
        <end position="211"/>
    </location>
</feature>
<evidence type="ECO:0000256" key="4">
    <source>
        <dbReference type="ARBA" id="ARBA00022723"/>
    </source>
</evidence>
<keyword evidence="6" id="KW-0408">Iron</keyword>
<evidence type="ECO:0000256" key="7">
    <source>
        <dbReference type="ARBA" id="ARBA00023014"/>
    </source>
</evidence>
<dbReference type="InterPro" id="IPR036503">
    <property type="entry name" value="Ald_Fedxn_OxRdtase_N_sf"/>
</dbReference>
<dbReference type="SUPFAM" id="SSF48310">
    <property type="entry name" value="Aldehyde ferredoxin oxidoreductase, C-terminal domains"/>
    <property type="match status" value="1"/>
</dbReference>
<dbReference type="PANTHER" id="PTHR30038:SF0">
    <property type="entry name" value="TUNGSTEN-CONTAINING ALDEHYDE FERREDOXIN OXIDOREDUCTASE"/>
    <property type="match status" value="1"/>
</dbReference>
<dbReference type="GO" id="GO:0046872">
    <property type="term" value="F:metal ion binding"/>
    <property type="evidence" value="ECO:0007669"/>
    <property type="project" value="UniProtKB-KW"/>
</dbReference>
<keyword evidence="4" id="KW-0479">Metal-binding</keyword>
<dbReference type="AlphaFoldDB" id="A0A9E7MUV5"/>
<evidence type="ECO:0000256" key="2">
    <source>
        <dbReference type="ARBA" id="ARBA00011032"/>
    </source>
</evidence>
<dbReference type="InterPro" id="IPR001203">
    <property type="entry name" value="OxRdtase_Ald_Fedxn_C"/>
</dbReference>
<proteinExistence type="inferred from homology"/>
<keyword evidence="7" id="KW-0411">Iron-sulfur</keyword>